<sequence>MSNSFLPVLERELEAWSGVVFSLDDKRSHPRIVLTYNGASRFVVTSRSPSDYRVDRNRIKTVRHVLSELGAKRAR</sequence>
<gene>
    <name evidence="3" type="ORF">UFOVP145_25</name>
    <name evidence="1" type="ORF">UFOVP4_49</name>
    <name evidence="2" type="ORF">UFOVP64_11</name>
</gene>
<evidence type="ECO:0000313" key="2">
    <source>
        <dbReference type="EMBL" id="CAB4241243.1"/>
    </source>
</evidence>
<accession>A0A6J7VJE1</accession>
<dbReference type="EMBL" id="LR796136">
    <property type="protein sequence ID" value="CAB4120991.1"/>
    <property type="molecule type" value="Genomic_DNA"/>
</dbReference>
<dbReference type="EMBL" id="LR798189">
    <property type="protein sequence ID" value="CAB5078984.1"/>
    <property type="molecule type" value="Genomic_DNA"/>
</dbReference>
<reference evidence="3" key="1">
    <citation type="submission" date="2020-05" db="EMBL/GenBank/DDBJ databases">
        <authorList>
            <person name="Chiriac C."/>
            <person name="Salcher M."/>
            <person name="Ghai R."/>
            <person name="Kavagutti S V."/>
        </authorList>
    </citation>
    <scope>NUCLEOTIDE SEQUENCE</scope>
</reference>
<proteinExistence type="predicted"/>
<organism evidence="3">
    <name type="scientific">uncultured Caudovirales phage</name>
    <dbReference type="NCBI Taxonomy" id="2100421"/>
    <lineage>
        <taxon>Viruses</taxon>
        <taxon>Duplodnaviria</taxon>
        <taxon>Heunggongvirae</taxon>
        <taxon>Uroviricota</taxon>
        <taxon>Caudoviricetes</taxon>
        <taxon>Peduoviridae</taxon>
        <taxon>Maltschvirus</taxon>
        <taxon>Maltschvirus maltsch</taxon>
    </lineage>
</organism>
<evidence type="ECO:0000313" key="3">
    <source>
        <dbReference type="EMBL" id="CAB5078984.1"/>
    </source>
</evidence>
<evidence type="ECO:0000313" key="1">
    <source>
        <dbReference type="EMBL" id="CAB4120991.1"/>
    </source>
</evidence>
<dbReference type="EMBL" id="LR797822">
    <property type="protein sequence ID" value="CAB4241243.1"/>
    <property type="molecule type" value="Genomic_DNA"/>
</dbReference>
<name>A0A6J7VJE1_9CAUD</name>
<protein>
    <submittedName>
        <fullName evidence="3">Uncharacterized protein</fullName>
    </submittedName>
</protein>